<organism evidence="1 2">
    <name type="scientific">Marinobacter salexigens</name>
    <dbReference type="NCBI Taxonomy" id="1925763"/>
    <lineage>
        <taxon>Bacteria</taxon>
        <taxon>Pseudomonadati</taxon>
        <taxon>Pseudomonadota</taxon>
        <taxon>Gammaproteobacteria</taxon>
        <taxon>Pseudomonadales</taxon>
        <taxon>Marinobacteraceae</taxon>
        <taxon>Marinobacter</taxon>
    </lineage>
</organism>
<proteinExistence type="predicted"/>
<evidence type="ECO:0000313" key="2">
    <source>
        <dbReference type="Proteomes" id="UP000753376"/>
    </source>
</evidence>
<sequence>MSFSDFPALLLEHGFTPETYEFESTSLGFQHEIYNALIHHSPVFREQSRIREQLDVPGEMIRCDLFTYAGDLKTAVPFFYRQWFEELRYENPLREVLILDRAHHSAQIRALTISQCNAMTFRFNIK</sequence>
<reference evidence="1 2" key="1">
    <citation type="submission" date="2021-05" db="EMBL/GenBank/DDBJ databases">
        <title>Draft genomes of bacteria isolated from model marine particles.</title>
        <authorList>
            <person name="Datta M.S."/>
            <person name="Schwartzman J.A."/>
            <person name="Enke T.N."/>
            <person name="Saavedra J."/>
            <person name="Cermak N."/>
            <person name="Cordero O.X."/>
        </authorList>
    </citation>
    <scope>NUCLEOTIDE SEQUENCE [LARGE SCALE GENOMIC DNA]</scope>
    <source>
        <strain evidence="1 2">D2M19</strain>
    </source>
</reference>
<gene>
    <name evidence="1" type="ORF">KO508_07410</name>
</gene>
<evidence type="ECO:0000313" key="1">
    <source>
        <dbReference type="EMBL" id="MBU2873839.1"/>
    </source>
</evidence>
<protein>
    <submittedName>
        <fullName evidence="1">Uncharacterized protein</fullName>
    </submittedName>
</protein>
<accession>A0ABS6A714</accession>
<keyword evidence="2" id="KW-1185">Reference proteome</keyword>
<dbReference type="EMBL" id="JAHKPV010000007">
    <property type="protein sequence ID" value="MBU2873839.1"/>
    <property type="molecule type" value="Genomic_DNA"/>
</dbReference>
<dbReference type="Proteomes" id="UP000753376">
    <property type="component" value="Unassembled WGS sequence"/>
</dbReference>
<comment type="caution">
    <text evidence="1">The sequence shown here is derived from an EMBL/GenBank/DDBJ whole genome shotgun (WGS) entry which is preliminary data.</text>
</comment>
<name>A0ABS6A714_9GAMM</name>
<dbReference type="RefSeq" id="WP_216007713.1">
    <property type="nucleotide sequence ID" value="NZ_JAHKPV010000007.1"/>
</dbReference>